<dbReference type="InterPro" id="IPR036250">
    <property type="entry name" value="AcylCo_DH-like_C"/>
</dbReference>
<dbReference type="InterPro" id="IPR006091">
    <property type="entry name" value="Acyl-CoA_Oxase/DH_mid-dom"/>
</dbReference>
<evidence type="ECO:0000313" key="10">
    <source>
        <dbReference type="EMBL" id="MBK1697075.1"/>
    </source>
</evidence>
<reference evidence="10" key="1">
    <citation type="submission" date="2017-08" db="EMBL/GenBank/DDBJ databases">
        <authorList>
            <person name="Imhoff J.F."/>
            <person name="Rahn T."/>
            <person name="Kuenzel S."/>
            <person name="Neulinger S.C."/>
        </authorList>
    </citation>
    <scope>NUCLEOTIDE SEQUENCE</scope>
    <source>
        <strain evidence="10">DSM 9154</strain>
    </source>
</reference>
<evidence type="ECO:0000256" key="6">
    <source>
        <dbReference type="RuleBase" id="RU362125"/>
    </source>
</evidence>
<keyword evidence="5 6" id="KW-0560">Oxidoreductase</keyword>
<dbReference type="GO" id="GO:0050660">
    <property type="term" value="F:flavin adenine dinucleotide binding"/>
    <property type="evidence" value="ECO:0007669"/>
    <property type="project" value="InterPro"/>
</dbReference>
<evidence type="ECO:0000256" key="1">
    <source>
        <dbReference type="ARBA" id="ARBA00001974"/>
    </source>
</evidence>
<sequence>MSQAAEAQRQDAQGLEVGDLLETCRGALEAAQRLEQAAEAAVARLIAPEGKVEGKAVMREQFAAHGYAWLTTYVATLKETLAWADKLEARGQLRAQERLILQIGFGEYLAQLAGGIPMSQGEIVRPEDMDVAVDAIDAFQNDGSVKTLVREGNSNAARMQLCALLVERFDQRDFGEAGFDDDTLEMVRDQFRKVADSHAADAHDWHLKDDLIPIEVVDQLAELGVFGLTVPEEYGGLAMGKTAMCVVTEELSRGWIGLGSLGTRSEIAAELIRLGSTQAQKEHYLPKIASGEILPTAVFTEPNTGSDLGSLKTRAVREGDSYKVIGNKTWITHGARSDLMTLLARTDPNESGWRGLSMFLAEKPRGDDATPFPAEGMTGGEIEVLGYRGMKEYEISFDAFEVPASQLLGGVEGTGFKQLMATFESARVQTAARAVGVAQNALELAMGYAIDRQQFGRSIVDFPRVGGKLAMMAVEIMMARQLTLAAAREKDEDRRCDIEAGMAKLLGARVAWSAADNGVQVHGGNGYAVEYPISRVLCDARILNVFEGAAEIQAQVIARGLIANRLSGTGGNAAG</sequence>
<dbReference type="Gene3D" id="1.20.140.10">
    <property type="entry name" value="Butyryl-CoA Dehydrogenase, subunit A, domain 3"/>
    <property type="match status" value="1"/>
</dbReference>
<evidence type="ECO:0000256" key="4">
    <source>
        <dbReference type="ARBA" id="ARBA00022827"/>
    </source>
</evidence>
<dbReference type="Pfam" id="PF02771">
    <property type="entry name" value="Acyl-CoA_dh_N"/>
    <property type="match status" value="1"/>
</dbReference>
<evidence type="ECO:0000256" key="3">
    <source>
        <dbReference type="ARBA" id="ARBA00022630"/>
    </source>
</evidence>
<dbReference type="GO" id="GO:0003995">
    <property type="term" value="F:acyl-CoA dehydrogenase activity"/>
    <property type="evidence" value="ECO:0007669"/>
    <property type="project" value="InterPro"/>
</dbReference>
<evidence type="ECO:0000259" key="8">
    <source>
        <dbReference type="Pfam" id="PF02770"/>
    </source>
</evidence>
<evidence type="ECO:0000259" key="7">
    <source>
        <dbReference type="Pfam" id="PF00441"/>
    </source>
</evidence>
<evidence type="ECO:0000256" key="5">
    <source>
        <dbReference type="ARBA" id="ARBA00023002"/>
    </source>
</evidence>
<dbReference type="FunFam" id="1.20.140.10:FF:000001">
    <property type="entry name" value="Acyl-CoA dehydrogenase"/>
    <property type="match status" value="1"/>
</dbReference>
<dbReference type="EMBL" id="NRRE01000020">
    <property type="protein sequence ID" value="MBK1697075.1"/>
    <property type="molecule type" value="Genomic_DNA"/>
</dbReference>
<feature type="domain" description="Acyl-CoA dehydrogenase/oxidase C-terminal" evidence="7">
    <location>
        <begin position="413"/>
        <end position="561"/>
    </location>
</feature>
<dbReference type="FunFam" id="2.40.110.10:FF:000015">
    <property type="entry name" value="Acyl-CoA dehydrogenase"/>
    <property type="match status" value="1"/>
</dbReference>
<feature type="domain" description="Acyl-CoA oxidase/dehydrogenase middle" evidence="8">
    <location>
        <begin position="298"/>
        <end position="398"/>
    </location>
</feature>
<proteinExistence type="inferred from homology"/>
<protein>
    <submittedName>
        <fullName evidence="10">Acyl-CoA dehydrogenase</fullName>
    </submittedName>
</protein>
<dbReference type="InterPro" id="IPR046373">
    <property type="entry name" value="Acyl-CoA_Oxase/DH_mid-dom_sf"/>
</dbReference>
<organism evidence="10 11">
    <name type="scientific">Rhodovibrio salinarum</name>
    <dbReference type="NCBI Taxonomy" id="1087"/>
    <lineage>
        <taxon>Bacteria</taxon>
        <taxon>Pseudomonadati</taxon>
        <taxon>Pseudomonadota</taxon>
        <taxon>Alphaproteobacteria</taxon>
        <taxon>Rhodospirillales</taxon>
        <taxon>Rhodovibrionaceae</taxon>
        <taxon>Rhodovibrio</taxon>
    </lineage>
</organism>
<accession>A0A934V057</accession>
<dbReference type="AlphaFoldDB" id="A0A934V057"/>
<dbReference type="Pfam" id="PF02770">
    <property type="entry name" value="Acyl-CoA_dh_M"/>
    <property type="match status" value="1"/>
</dbReference>
<dbReference type="SUPFAM" id="SSF47203">
    <property type="entry name" value="Acyl-CoA dehydrogenase C-terminal domain-like"/>
    <property type="match status" value="1"/>
</dbReference>
<keyword evidence="3 6" id="KW-0285">Flavoprotein</keyword>
<dbReference type="PANTHER" id="PTHR43884">
    <property type="entry name" value="ACYL-COA DEHYDROGENASE"/>
    <property type="match status" value="1"/>
</dbReference>
<feature type="domain" description="Acyl-CoA dehydrogenase/oxidase N-terminal" evidence="9">
    <location>
        <begin position="182"/>
        <end position="292"/>
    </location>
</feature>
<keyword evidence="11" id="KW-1185">Reference proteome</keyword>
<reference evidence="10" key="2">
    <citation type="journal article" date="2020" name="Microorganisms">
        <title>Osmotic Adaptation and Compatible Solute Biosynthesis of Phototrophic Bacteria as Revealed from Genome Analyses.</title>
        <authorList>
            <person name="Imhoff J.F."/>
            <person name="Rahn T."/>
            <person name="Kunzel S."/>
            <person name="Keller A."/>
            <person name="Neulinger S.C."/>
        </authorList>
    </citation>
    <scope>NUCLEOTIDE SEQUENCE</scope>
    <source>
        <strain evidence="10">DSM 9154</strain>
    </source>
</reference>
<dbReference type="InterPro" id="IPR013786">
    <property type="entry name" value="AcylCoA_DH/ox_N"/>
</dbReference>
<dbReference type="Gene3D" id="1.10.540.10">
    <property type="entry name" value="Acyl-CoA dehydrogenase/oxidase, N-terminal domain"/>
    <property type="match status" value="1"/>
</dbReference>
<gene>
    <name evidence="10" type="ORF">CKO21_07425</name>
</gene>
<dbReference type="PANTHER" id="PTHR43884:SF25">
    <property type="entry name" value="ACYL-COA DEHYDROGENASE YDBM-RELATED"/>
    <property type="match status" value="1"/>
</dbReference>
<dbReference type="InterPro" id="IPR006089">
    <property type="entry name" value="Acyl-CoA_DH_CS"/>
</dbReference>
<dbReference type="Pfam" id="PF00441">
    <property type="entry name" value="Acyl-CoA_dh_1"/>
    <property type="match status" value="1"/>
</dbReference>
<keyword evidence="4 6" id="KW-0274">FAD</keyword>
<dbReference type="InterPro" id="IPR009075">
    <property type="entry name" value="AcylCo_DH/oxidase_C"/>
</dbReference>
<name>A0A934V057_9PROT</name>
<evidence type="ECO:0000313" key="11">
    <source>
        <dbReference type="Proteomes" id="UP000778970"/>
    </source>
</evidence>
<dbReference type="Proteomes" id="UP000778970">
    <property type="component" value="Unassembled WGS sequence"/>
</dbReference>
<dbReference type="InterPro" id="IPR009100">
    <property type="entry name" value="AcylCoA_DH/oxidase_NM_dom_sf"/>
</dbReference>
<dbReference type="PROSITE" id="PS00073">
    <property type="entry name" value="ACYL_COA_DH_2"/>
    <property type="match status" value="1"/>
</dbReference>
<evidence type="ECO:0000256" key="2">
    <source>
        <dbReference type="ARBA" id="ARBA00009347"/>
    </source>
</evidence>
<evidence type="ECO:0000259" key="9">
    <source>
        <dbReference type="Pfam" id="PF02771"/>
    </source>
</evidence>
<comment type="similarity">
    <text evidence="2 6">Belongs to the acyl-CoA dehydrogenase family.</text>
</comment>
<dbReference type="SUPFAM" id="SSF56645">
    <property type="entry name" value="Acyl-CoA dehydrogenase NM domain-like"/>
    <property type="match status" value="1"/>
</dbReference>
<comment type="caution">
    <text evidence="10">The sequence shown here is derived from an EMBL/GenBank/DDBJ whole genome shotgun (WGS) entry which is preliminary data.</text>
</comment>
<comment type="cofactor">
    <cofactor evidence="1 6">
        <name>FAD</name>
        <dbReference type="ChEBI" id="CHEBI:57692"/>
    </cofactor>
</comment>
<dbReference type="Gene3D" id="2.40.110.10">
    <property type="entry name" value="Butyryl-CoA Dehydrogenase, subunit A, domain 2"/>
    <property type="match status" value="1"/>
</dbReference>
<dbReference type="InterPro" id="IPR037069">
    <property type="entry name" value="AcylCoA_DH/ox_N_sf"/>
</dbReference>
<dbReference type="RefSeq" id="WP_027287489.1">
    <property type="nucleotide sequence ID" value="NZ_NRRE01000020.1"/>
</dbReference>